<evidence type="ECO:0000256" key="5">
    <source>
        <dbReference type="ARBA" id="ARBA00022989"/>
    </source>
</evidence>
<keyword evidence="11" id="KW-1185">Reference proteome</keyword>
<feature type="region of interest" description="Disordered" evidence="7">
    <location>
        <begin position="1"/>
        <end position="28"/>
    </location>
</feature>
<evidence type="ECO:0000259" key="9">
    <source>
        <dbReference type="SMART" id="SM00014"/>
    </source>
</evidence>
<dbReference type="FunFam" id="1.20.144.10:FF:000001">
    <property type="entry name" value="Lipid phosphate phosphatase 2"/>
    <property type="match status" value="1"/>
</dbReference>
<evidence type="ECO:0000256" key="7">
    <source>
        <dbReference type="SAM" id="MobiDB-lite"/>
    </source>
</evidence>
<protein>
    <recommendedName>
        <fullName evidence="9">Phosphatidic acid phosphatase type 2/haloperoxidase domain-containing protein</fullName>
    </recommendedName>
</protein>
<proteinExistence type="inferred from homology"/>
<feature type="transmembrane region" description="Helical" evidence="8">
    <location>
        <begin position="148"/>
        <end position="166"/>
    </location>
</feature>
<dbReference type="PANTHER" id="PTHR10165">
    <property type="entry name" value="LIPID PHOSPHATE PHOSPHATASE"/>
    <property type="match status" value="1"/>
</dbReference>
<feature type="transmembrane region" description="Helical" evidence="8">
    <location>
        <begin position="272"/>
        <end position="291"/>
    </location>
</feature>
<dbReference type="InterPro" id="IPR000326">
    <property type="entry name" value="PAP2/HPO"/>
</dbReference>
<dbReference type="SUPFAM" id="SSF48317">
    <property type="entry name" value="Acid phosphatase/Vanadium-dependent haloperoxidase"/>
    <property type="match status" value="1"/>
</dbReference>
<evidence type="ECO:0000256" key="1">
    <source>
        <dbReference type="ARBA" id="ARBA00004141"/>
    </source>
</evidence>
<comment type="similarity">
    <text evidence="2">Belongs to the PA-phosphatase related phosphoesterase family.</text>
</comment>
<name>A0ABD1Y6L2_9MARC</name>
<gene>
    <name evidence="10" type="ORF">R1flu_002606</name>
</gene>
<dbReference type="GO" id="GO:0008195">
    <property type="term" value="F:phosphatidate phosphatase activity"/>
    <property type="evidence" value="ECO:0007669"/>
    <property type="project" value="UniProtKB-ARBA"/>
</dbReference>
<dbReference type="InterPro" id="IPR043216">
    <property type="entry name" value="PAP-like"/>
</dbReference>
<comment type="caution">
    <text evidence="10">The sequence shown here is derived from an EMBL/GenBank/DDBJ whole genome shotgun (WGS) entry which is preliminary data.</text>
</comment>
<evidence type="ECO:0000256" key="2">
    <source>
        <dbReference type="ARBA" id="ARBA00008816"/>
    </source>
</evidence>
<feature type="transmembrane region" description="Helical" evidence="8">
    <location>
        <begin position="220"/>
        <end position="239"/>
    </location>
</feature>
<comment type="subcellular location">
    <subcellularLocation>
        <location evidence="1">Membrane</location>
        <topology evidence="1">Multi-pass membrane protein</topology>
    </subcellularLocation>
</comment>
<evidence type="ECO:0000313" key="11">
    <source>
        <dbReference type="Proteomes" id="UP001605036"/>
    </source>
</evidence>
<keyword evidence="6 8" id="KW-0472">Membrane</keyword>
<keyword evidence="5 8" id="KW-1133">Transmembrane helix</keyword>
<reference evidence="10 11" key="1">
    <citation type="submission" date="2024-09" db="EMBL/GenBank/DDBJ databases">
        <title>Chromosome-scale assembly of Riccia fluitans.</title>
        <authorList>
            <person name="Paukszto L."/>
            <person name="Sawicki J."/>
            <person name="Karawczyk K."/>
            <person name="Piernik-Szablinska J."/>
            <person name="Szczecinska M."/>
            <person name="Mazdziarz M."/>
        </authorList>
    </citation>
    <scope>NUCLEOTIDE SEQUENCE [LARGE SCALE GENOMIC DNA]</scope>
    <source>
        <strain evidence="10">Rf_01</strain>
        <tissue evidence="10">Aerial parts of the thallus</tissue>
    </source>
</reference>
<feature type="domain" description="Phosphatidic acid phosphatase type 2/haloperoxidase" evidence="9">
    <location>
        <begin position="148"/>
        <end position="291"/>
    </location>
</feature>
<evidence type="ECO:0000313" key="10">
    <source>
        <dbReference type="EMBL" id="KAL2622401.1"/>
    </source>
</evidence>
<sequence>MQRSVSQKTAEREMSSRMATQTVDPYWGPPVEGLDEQPLSQGQTMADQPGSRNGDVIHDFKLGQLLKLHWKDWVVIVVLLATDIGLNVIHGFRRYVGVYNIDMLMIKYPLKRNTVPLWSVPIYAVLLPILIFLGYFVKRRNVRDTHHAILGLLTAIFLTGVITDAIKDGVGRPRPDFFFRCFPDGNVQYTQDLIQEVICTGKESDIREGYKSFPSGHTSWSFAGLGYLSFYLAGKVVIFDKRGFTWRLSLVVLPLLAAALVGVSRVDDYWHHWQDVFVGGLIGLTVAYFSYKQHFPDFGHDMAGHPFPHIHVSLPLAASDRPMVNGSYGGRANGGSYDMEAGL</sequence>
<accession>A0ABD1Y6L2</accession>
<feature type="transmembrane region" description="Helical" evidence="8">
    <location>
        <begin position="115"/>
        <end position="136"/>
    </location>
</feature>
<organism evidence="10 11">
    <name type="scientific">Riccia fluitans</name>
    <dbReference type="NCBI Taxonomy" id="41844"/>
    <lineage>
        <taxon>Eukaryota</taxon>
        <taxon>Viridiplantae</taxon>
        <taxon>Streptophyta</taxon>
        <taxon>Embryophyta</taxon>
        <taxon>Marchantiophyta</taxon>
        <taxon>Marchantiopsida</taxon>
        <taxon>Marchantiidae</taxon>
        <taxon>Marchantiales</taxon>
        <taxon>Ricciaceae</taxon>
        <taxon>Riccia</taxon>
    </lineage>
</organism>
<feature type="transmembrane region" description="Helical" evidence="8">
    <location>
        <begin position="73"/>
        <end position="95"/>
    </location>
</feature>
<dbReference type="Proteomes" id="UP001605036">
    <property type="component" value="Unassembled WGS sequence"/>
</dbReference>
<dbReference type="PANTHER" id="PTHR10165:SF203">
    <property type="entry name" value="LIPID PHOSPHATE PHOSPHATASE 3, CHLOROPLASTIC-RELATED"/>
    <property type="match status" value="1"/>
</dbReference>
<dbReference type="AlphaFoldDB" id="A0ABD1Y6L2"/>
<dbReference type="GO" id="GO:0016020">
    <property type="term" value="C:membrane"/>
    <property type="evidence" value="ECO:0007669"/>
    <property type="project" value="UniProtKB-SubCell"/>
</dbReference>
<feature type="transmembrane region" description="Helical" evidence="8">
    <location>
        <begin position="246"/>
        <end position="266"/>
    </location>
</feature>
<evidence type="ECO:0000256" key="8">
    <source>
        <dbReference type="SAM" id="Phobius"/>
    </source>
</evidence>
<dbReference type="EMBL" id="JBHFFA010000006">
    <property type="protein sequence ID" value="KAL2622401.1"/>
    <property type="molecule type" value="Genomic_DNA"/>
</dbReference>
<evidence type="ECO:0000256" key="6">
    <source>
        <dbReference type="ARBA" id="ARBA00023136"/>
    </source>
</evidence>
<keyword evidence="4" id="KW-0378">Hydrolase</keyword>
<evidence type="ECO:0000256" key="3">
    <source>
        <dbReference type="ARBA" id="ARBA00022692"/>
    </source>
</evidence>
<dbReference type="Gene3D" id="1.20.144.10">
    <property type="entry name" value="Phosphatidic acid phosphatase type 2/haloperoxidase"/>
    <property type="match status" value="1"/>
</dbReference>
<keyword evidence="3 8" id="KW-0812">Transmembrane</keyword>
<evidence type="ECO:0000256" key="4">
    <source>
        <dbReference type="ARBA" id="ARBA00022801"/>
    </source>
</evidence>
<dbReference type="CDD" id="cd03390">
    <property type="entry name" value="PAP2_containing_1_like"/>
    <property type="match status" value="1"/>
</dbReference>
<dbReference type="SMART" id="SM00014">
    <property type="entry name" value="acidPPc"/>
    <property type="match status" value="1"/>
</dbReference>
<dbReference type="Pfam" id="PF01569">
    <property type="entry name" value="PAP2"/>
    <property type="match status" value="1"/>
</dbReference>
<dbReference type="InterPro" id="IPR036938">
    <property type="entry name" value="PAP2/HPO_sf"/>
</dbReference>